<name>A0A804UHP4_MAIZE</name>
<feature type="region of interest" description="Disordered" evidence="1">
    <location>
        <begin position="1"/>
        <end position="157"/>
    </location>
</feature>
<dbReference type="Proteomes" id="UP000007305">
    <property type="component" value="Chromosome 8"/>
</dbReference>
<dbReference type="AlphaFoldDB" id="A0A804UHP4"/>
<proteinExistence type="predicted"/>
<keyword evidence="3" id="KW-1185">Reference proteome</keyword>
<dbReference type="InParanoid" id="A0A804UHP4"/>
<sequence>MSAFTVKTEDVHAHPPPHGLGVNQESGPAASARPQALTLEDSGKCVGVRPHAAMARPREAEQRNVGAWRRTDVLQRNRSRAAGSGRRAKTAGRTQGRGGGGWRAAAGSRRGREMARNEELLREPRLPHPVYPAPMVFHDHETPPASSNTFLRERVQS</sequence>
<accession>A0A804UHP4</accession>
<evidence type="ECO:0000313" key="3">
    <source>
        <dbReference type="Proteomes" id="UP000007305"/>
    </source>
</evidence>
<evidence type="ECO:0000256" key="1">
    <source>
        <dbReference type="SAM" id="MobiDB-lite"/>
    </source>
</evidence>
<dbReference type="Gramene" id="Zm00001eb364790_T001">
    <property type="protein sequence ID" value="Zm00001eb364790_P001"/>
    <property type="gene ID" value="Zm00001eb364790"/>
</dbReference>
<protein>
    <submittedName>
        <fullName evidence="2">Uncharacterized protein</fullName>
    </submittedName>
</protein>
<reference evidence="2" key="2">
    <citation type="submission" date="2019-07" db="EMBL/GenBank/DDBJ databases">
        <authorList>
            <person name="Seetharam A."/>
            <person name="Woodhouse M."/>
            <person name="Cannon E."/>
        </authorList>
    </citation>
    <scope>NUCLEOTIDE SEQUENCE [LARGE SCALE GENOMIC DNA]</scope>
    <source>
        <strain evidence="2">cv. B73</strain>
    </source>
</reference>
<dbReference type="EnsemblPlants" id="Zm00001eb364790_T001">
    <property type="protein sequence ID" value="Zm00001eb364790_P001"/>
    <property type="gene ID" value="Zm00001eb364790"/>
</dbReference>
<feature type="compositionally biased region" description="Basic and acidic residues" evidence="1">
    <location>
        <begin position="110"/>
        <end position="126"/>
    </location>
</feature>
<reference evidence="2" key="3">
    <citation type="submission" date="2021-05" db="UniProtKB">
        <authorList>
            <consortium name="EnsemblPlants"/>
        </authorList>
    </citation>
    <scope>IDENTIFICATION</scope>
    <source>
        <strain evidence="2">cv. B73</strain>
    </source>
</reference>
<organism evidence="2 3">
    <name type="scientific">Zea mays</name>
    <name type="common">Maize</name>
    <dbReference type="NCBI Taxonomy" id="4577"/>
    <lineage>
        <taxon>Eukaryota</taxon>
        <taxon>Viridiplantae</taxon>
        <taxon>Streptophyta</taxon>
        <taxon>Embryophyta</taxon>
        <taxon>Tracheophyta</taxon>
        <taxon>Spermatophyta</taxon>
        <taxon>Magnoliopsida</taxon>
        <taxon>Liliopsida</taxon>
        <taxon>Poales</taxon>
        <taxon>Poaceae</taxon>
        <taxon>PACMAD clade</taxon>
        <taxon>Panicoideae</taxon>
        <taxon>Andropogonodae</taxon>
        <taxon>Andropogoneae</taxon>
        <taxon>Tripsacinae</taxon>
        <taxon>Zea</taxon>
    </lineage>
</organism>
<reference evidence="3" key="1">
    <citation type="journal article" date="2009" name="Science">
        <title>The B73 maize genome: complexity, diversity, and dynamics.</title>
        <authorList>
            <person name="Schnable P.S."/>
            <person name="Ware D."/>
            <person name="Fulton R.S."/>
            <person name="Stein J.C."/>
            <person name="Wei F."/>
            <person name="Pasternak S."/>
            <person name="Liang C."/>
            <person name="Zhang J."/>
            <person name="Fulton L."/>
            <person name="Graves T.A."/>
            <person name="Minx P."/>
            <person name="Reily A.D."/>
            <person name="Courtney L."/>
            <person name="Kruchowski S.S."/>
            <person name="Tomlinson C."/>
            <person name="Strong C."/>
            <person name="Delehaunty K."/>
            <person name="Fronick C."/>
            <person name="Courtney B."/>
            <person name="Rock S.M."/>
            <person name="Belter E."/>
            <person name="Du F."/>
            <person name="Kim K."/>
            <person name="Abbott R.M."/>
            <person name="Cotton M."/>
            <person name="Levy A."/>
            <person name="Marchetto P."/>
            <person name="Ochoa K."/>
            <person name="Jackson S.M."/>
            <person name="Gillam B."/>
            <person name="Chen W."/>
            <person name="Yan L."/>
            <person name="Higginbotham J."/>
            <person name="Cardenas M."/>
            <person name="Waligorski J."/>
            <person name="Applebaum E."/>
            <person name="Phelps L."/>
            <person name="Falcone J."/>
            <person name="Kanchi K."/>
            <person name="Thane T."/>
            <person name="Scimone A."/>
            <person name="Thane N."/>
            <person name="Henke J."/>
            <person name="Wang T."/>
            <person name="Ruppert J."/>
            <person name="Shah N."/>
            <person name="Rotter K."/>
            <person name="Hodges J."/>
            <person name="Ingenthron E."/>
            <person name="Cordes M."/>
            <person name="Kohlberg S."/>
            <person name="Sgro J."/>
            <person name="Delgado B."/>
            <person name="Mead K."/>
            <person name="Chinwalla A."/>
            <person name="Leonard S."/>
            <person name="Crouse K."/>
            <person name="Collura K."/>
            <person name="Kudrna D."/>
            <person name="Currie J."/>
            <person name="He R."/>
            <person name="Angelova A."/>
            <person name="Rajasekar S."/>
            <person name="Mueller T."/>
            <person name="Lomeli R."/>
            <person name="Scara G."/>
            <person name="Ko A."/>
            <person name="Delaney K."/>
            <person name="Wissotski M."/>
            <person name="Lopez G."/>
            <person name="Campos D."/>
            <person name="Braidotti M."/>
            <person name="Ashley E."/>
            <person name="Golser W."/>
            <person name="Kim H."/>
            <person name="Lee S."/>
            <person name="Lin J."/>
            <person name="Dujmic Z."/>
            <person name="Kim W."/>
            <person name="Talag J."/>
            <person name="Zuccolo A."/>
            <person name="Fan C."/>
            <person name="Sebastian A."/>
            <person name="Kramer M."/>
            <person name="Spiegel L."/>
            <person name="Nascimento L."/>
            <person name="Zutavern T."/>
            <person name="Miller B."/>
            <person name="Ambroise C."/>
            <person name="Muller S."/>
            <person name="Spooner W."/>
            <person name="Narechania A."/>
            <person name="Ren L."/>
            <person name="Wei S."/>
            <person name="Kumari S."/>
            <person name="Faga B."/>
            <person name="Levy M.J."/>
            <person name="McMahan L."/>
            <person name="Van Buren P."/>
            <person name="Vaughn M.W."/>
            <person name="Ying K."/>
            <person name="Yeh C.-T."/>
            <person name="Emrich S.J."/>
            <person name="Jia Y."/>
            <person name="Kalyanaraman A."/>
            <person name="Hsia A.-P."/>
            <person name="Barbazuk W.B."/>
            <person name="Baucom R.S."/>
            <person name="Brutnell T.P."/>
            <person name="Carpita N.C."/>
            <person name="Chaparro C."/>
            <person name="Chia J.-M."/>
            <person name="Deragon J.-M."/>
            <person name="Estill J.C."/>
            <person name="Fu Y."/>
            <person name="Jeddeloh J.A."/>
            <person name="Han Y."/>
            <person name="Lee H."/>
            <person name="Li P."/>
            <person name="Lisch D.R."/>
            <person name="Liu S."/>
            <person name="Liu Z."/>
            <person name="Nagel D.H."/>
            <person name="McCann M.C."/>
            <person name="SanMiguel P."/>
            <person name="Myers A.M."/>
            <person name="Nettleton D."/>
            <person name="Nguyen J."/>
            <person name="Penning B.W."/>
            <person name="Ponnala L."/>
            <person name="Schneider K.L."/>
            <person name="Schwartz D.C."/>
            <person name="Sharma A."/>
            <person name="Soderlund C."/>
            <person name="Springer N.M."/>
            <person name="Sun Q."/>
            <person name="Wang H."/>
            <person name="Waterman M."/>
            <person name="Westerman R."/>
            <person name="Wolfgruber T.K."/>
            <person name="Yang L."/>
            <person name="Yu Y."/>
            <person name="Zhang L."/>
            <person name="Zhou S."/>
            <person name="Zhu Q."/>
            <person name="Bennetzen J.L."/>
            <person name="Dawe R.K."/>
            <person name="Jiang J."/>
            <person name="Jiang N."/>
            <person name="Presting G.G."/>
            <person name="Wessler S.R."/>
            <person name="Aluru S."/>
            <person name="Martienssen R.A."/>
            <person name="Clifton S.W."/>
            <person name="McCombie W.R."/>
            <person name="Wing R.A."/>
            <person name="Wilson R.K."/>
        </authorList>
    </citation>
    <scope>NUCLEOTIDE SEQUENCE [LARGE SCALE GENOMIC DNA]</scope>
    <source>
        <strain evidence="3">cv. B73</strain>
    </source>
</reference>
<evidence type="ECO:0000313" key="2">
    <source>
        <dbReference type="EnsemblPlants" id="Zm00001eb364790_P001"/>
    </source>
</evidence>